<dbReference type="EMBL" id="PVQB02000183">
    <property type="protein sequence ID" value="KAF4341655.1"/>
    <property type="molecule type" value="Genomic_DNA"/>
</dbReference>
<dbReference type="OrthoDB" id="89086at2759"/>
<organism evidence="2 3">
    <name type="scientific">Fusarium beomiforme</name>
    <dbReference type="NCBI Taxonomy" id="44412"/>
    <lineage>
        <taxon>Eukaryota</taxon>
        <taxon>Fungi</taxon>
        <taxon>Dikarya</taxon>
        <taxon>Ascomycota</taxon>
        <taxon>Pezizomycotina</taxon>
        <taxon>Sordariomycetes</taxon>
        <taxon>Hypocreomycetidae</taxon>
        <taxon>Hypocreales</taxon>
        <taxon>Nectriaceae</taxon>
        <taxon>Fusarium</taxon>
        <taxon>Fusarium burgessii species complex</taxon>
    </lineage>
</organism>
<comment type="caution">
    <text evidence="2">The sequence shown here is derived from an EMBL/GenBank/DDBJ whole genome shotgun (WGS) entry which is preliminary data.</text>
</comment>
<dbReference type="Pfam" id="PF05630">
    <property type="entry name" value="NPP1"/>
    <property type="match status" value="1"/>
</dbReference>
<dbReference type="PANTHER" id="PTHR33657:SF6">
    <property type="entry name" value="SECRETED PROTEIN"/>
    <property type="match status" value="1"/>
</dbReference>
<keyword evidence="1" id="KW-0732">Signal</keyword>
<evidence type="ECO:0000256" key="1">
    <source>
        <dbReference type="SAM" id="SignalP"/>
    </source>
</evidence>
<evidence type="ECO:0000313" key="3">
    <source>
        <dbReference type="Proteomes" id="UP000730481"/>
    </source>
</evidence>
<dbReference type="Proteomes" id="UP000730481">
    <property type="component" value="Unassembled WGS sequence"/>
</dbReference>
<dbReference type="InterPro" id="IPR008701">
    <property type="entry name" value="NPP1"/>
</dbReference>
<reference evidence="2" key="1">
    <citation type="journal article" date="2017" name="Mycologia">
        <title>Fusarium algeriense, sp. nov., a novel toxigenic crown rot pathogen of durum wheat from Algeria is nested in the Fusarium burgessii species complex.</title>
        <authorList>
            <person name="Laraba I."/>
            <person name="Keddad A."/>
            <person name="Boureghda H."/>
            <person name="Abdallah N."/>
            <person name="Vaughan M.M."/>
            <person name="Proctor R.H."/>
            <person name="Busman M."/>
            <person name="O'Donnell K."/>
        </authorList>
    </citation>
    <scope>NUCLEOTIDE SEQUENCE</scope>
    <source>
        <strain evidence="2">NRRL 25174</strain>
    </source>
</reference>
<proteinExistence type="predicted"/>
<name>A0A9P5AMT6_9HYPO</name>
<sequence>MHISTVVCFLSAAPGIVLGLAIDGHMYQSMPMITRLPENADVESLRYQPLLDFDEDSCYNTAAIDQWGNVNFGMPVEQMFIPYMSDYNRDDAEIRMRQDESKNGISQGSAFSFGCRNFARLEHANAYSRYRCNNGWCAYMYEYYFEVDRSAKGSRRGHVHDWENVVVFVKNGTEITRVAPSAHGRYKKATNQPVLDRTHPLIVYHKDGWGTHCMRIAKEKERFKLENVYRLWQRAPLVGWNGYPSKHVRDRLSTADFGKATFKLIDSRFGDALKKAAGKHVPGFDPYKDE</sequence>
<dbReference type="AlphaFoldDB" id="A0A9P5AMT6"/>
<accession>A0A9P5AMT6</accession>
<keyword evidence="3" id="KW-1185">Reference proteome</keyword>
<gene>
    <name evidence="2" type="ORF">FBEOM_4393</name>
</gene>
<reference evidence="2" key="2">
    <citation type="submission" date="2020-02" db="EMBL/GenBank/DDBJ databases">
        <title>Identification and distribution of gene clusters putatively required for synthesis of sphingolipid metabolism inhibitors in phylogenetically diverse species of the filamentous fungus Fusarium.</title>
        <authorList>
            <person name="Kim H.-S."/>
            <person name="Busman M."/>
            <person name="Brown D.W."/>
            <person name="Divon H."/>
            <person name="Uhlig S."/>
            <person name="Proctor R.H."/>
        </authorList>
    </citation>
    <scope>NUCLEOTIDE SEQUENCE</scope>
    <source>
        <strain evidence="2">NRRL 25174</strain>
    </source>
</reference>
<protein>
    <recommendedName>
        <fullName evidence="4">Secreted protein</fullName>
    </recommendedName>
</protein>
<evidence type="ECO:0000313" key="2">
    <source>
        <dbReference type="EMBL" id="KAF4341655.1"/>
    </source>
</evidence>
<feature type="chain" id="PRO_5040510844" description="Secreted protein" evidence="1">
    <location>
        <begin position="20"/>
        <end position="290"/>
    </location>
</feature>
<dbReference type="PIRSF" id="PIRSF029958">
    <property type="entry name" value="Necrosis-inducing_protein"/>
    <property type="match status" value="1"/>
</dbReference>
<evidence type="ECO:0008006" key="4">
    <source>
        <dbReference type="Google" id="ProtNLM"/>
    </source>
</evidence>
<feature type="signal peptide" evidence="1">
    <location>
        <begin position="1"/>
        <end position="19"/>
    </location>
</feature>
<dbReference type="PANTHER" id="PTHR33657">
    <property type="entry name" value="DOMAIN PROTEIN, PUTATIVE (AFU_ORTHOLOGUE AFUA_5G00600)-RELATED"/>
    <property type="match status" value="1"/>
</dbReference>